<evidence type="ECO:0000256" key="8">
    <source>
        <dbReference type="SAM" id="MobiDB-lite"/>
    </source>
</evidence>
<dbReference type="PANTHER" id="PTHR21588:SF18">
    <property type="entry name" value="MICOS COMPLEX SUBUNIT MIC19"/>
    <property type="match status" value="1"/>
</dbReference>
<evidence type="ECO:0000256" key="2">
    <source>
        <dbReference type="ARBA" id="ARBA00022792"/>
    </source>
</evidence>
<accession>A0A5E4AS37</accession>
<reference evidence="10 11" key="1">
    <citation type="submission" date="2019-04" db="EMBL/GenBank/DDBJ databases">
        <authorList>
            <person name="Alioto T."/>
            <person name="Alioto T."/>
        </authorList>
    </citation>
    <scope>NUCLEOTIDE SEQUENCE [LARGE SCALE GENOMIC DNA]</scope>
</reference>
<keyword evidence="6" id="KW-0449">Lipoprotein</keyword>
<reference evidence="9" key="2">
    <citation type="submission" date="2020-08" db="EMBL/GenBank/DDBJ databases">
        <authorList>
            <person name="Shumante A."/>
            <person name="Zimin A.V."/>
            <person name="Puiu D."/>
            <person name="Salzberg S.L."/>
        </authorList>
    </citation>
    <scope>NUCLEOTIDE SEQUENCE</scope>
    <source>
        <strain evidence="9">WC2-LM</strain>
        <tissue evidence="9">Liver</tissue>
    </source>
</reference>
<keyword evidence="2" id="KW-0999">Mitochondrion inner membrane</keyword>
<evidence type="ECO:0000313" key="11">
    <source>
        <dbReference type="Proteomes" id="UP000335636"/>
    </source>
</evidence>
<comment type="subcellular location">
    <subcellularLocation>
        <location evidence="7">Mitochondrion inner membrane</location>
        <topology evidence="7">Lipid-anchor</topology>
    </subcellularLocation>
</comment>
<organism evidence="10 11">
    <name type="scientific">Marmota monax</name>
    <name type="common">Woodchuck</name>
    <dbReference type="NCBI Taxonomy" id="9995"/>
    <lineage>
        <taxon>Eukaryota</taxon>
        <taxon>Metazoa</taxon>
        <taxon>Chordata</taxon>
        <taxon>Craniata</taxon>
        <taxon>Vertebrata</taxon>
        <taxon>Euteleostomi</taxon>
        <taxon>Mammalia</taxon>
        <taxon>Eutheria</taxon>
        <taxon>Euarchontoglires</taxon>
        <taxon>Glires</taxon>
        <taxon>Rodentia</taxon>
        <taxon>Sciuromorpha</taxon>
        <taxon>Sciuridae</taxon>
        <taxon>Xerinae</taxon>
        <taxon>Marmotini</taxon>
        <taxon>Marmota</taxon>
    </lineage>
</organism>
<dbReference type="PANTHER" id="PTHR21588">
    <property type="entry name" value="COILED-COIL-HELIX-COILED-COIL-HELIX DOMAIN CONTAINING 6"/>
    <property type="match status" value="1"/>
</dbReference>
<gene>
    <name evidence="9" type="ORF">GHT09_009305</name>
    <name evidence="10" type="ORF">MONAX_5E005735</name>
</gene>
<dbReference type="InterPro" id="IPR052632">
    <property type="entry name" value="MICOS_subunit_Mic19"/>
</dbReference>
<dbReference type="GO" id="GO:0061617">
    <property type="term" value="C:MICOS complex"/>
    <property type="evidence" value="ECO:0007669"/>
    <property type="project" value="InterPro"/>
</dbReference>
<sequence>MGGTASTRRVTFEADENENITVVKGIRLSENVIDRMKESSPSGSKSQRYSGIYGASVSDEELKRRVAEELALEQAKKESESQKRLKQSRDLERERAAANEQLTRAILRERISSEEERAKAKHLVKQLEEKDRMIKKQDAFYKEQLARLEERSSEFYKVTTEQYQKAAEEVEAKFKRYEYHPVCADLQAQILQCYRQNSHQTLSCSALANQYMHCVNHAKQVSVRARPTGTPGECHGAVLRIQCIRKRIINFSSARQELLQELLPPRST</sequence>
<name>A0A5E4AS37_MARMO</name>
<dbReference type="Pfam" id="PF05300">
    <property type="entry name" value="MIC19_MIC25"/>
    <property type="match status" value="1"/>
</dbReference>
<protein>
    <submittedName>
        <fullName evidence="9">MICOS complex subunit MIC19</fullName>
    </submittedName>
</protein>
<evidence type="ECO:0000256" key="7">
    <source>
        <dbReference type="ARBA" id="ARBA00034476"/>
    </source>
</evidence>
<keyword evidence="11" id="KW-1185">Reference proteome</keyword>
<evidence type="ECO:0000256" key="5">
    <source>
        <dbReference type="ARBA" id="ARBA00023157"/>
    </source>
</evidence>
<evidence type="ECO:0000313" key="9">
    <source>
        <dbReference type="EMBL" id="KAF7463508.1"/>
    </source>
</evidence>
<feature type="region of interest" description="Disordered" evidence="8">
    <location>
        <begin position="74"/>
        <end position="95"/>
    </location>
</feature>
<dbReference type="EMBL" id="CABDUW010000124">
    <property type="protein sequence ID" value="VTJ59576.1"/>
    <property type="molecule type" value="Genomic_DNA"/>
</dbReference>
<proteinExistence type="predicted"/>
<evidence type="ECO:0000313" key="10">
    <source>
        <dbReference type="EMBL" id="VTJ59576.1"/>
    </source>
</evidence>
<dbReference type="EMBL" id="WJEC01008163">
    <property type="protein sequence ID" value="KAF7463508.1"/>
    <property type="molecule type" value="Genomic_DNA"/>
</dbReference>
<feature type="region of interest" description="Disordered" evidence="8">
    <location>
        <begin position="31"/>
        <end position="54"/>
    </location>
</feature>
<dbReference type="PROSITE" id="PS51808">
    <property type="entry name" value="CHCH"/>
    <property type="match status" value="1"/>
</dbReference>
<dbReference type="AlphaFoldDB" id="A0A5E4AS37"/>
<evidence type="ECO:0000256" key="4">
    <source>
        <dbReference type="ARBA" id="ARBA00023136"/>
    </source>
</evidence>
<keyword evidence="3" id="KW-0496">Mitochondrion</keyword>
<dbReference type="Proteomes" id="UP000335636">
    <property type="component" value="Unassembled WGS sequence"/>
</dbReference>
<dbReference type="GO" id="GO:0007007">
    <property type="term" value="P:inner mitochondrial membrane organization"/>
    <property type="evidence" value="ECO:0007669"/>
    <property type="project" value="TreeGrafter"/>
</dbReference>
<keyword evidence="4" id="KW-0472">Membrane</keyword>
<dbReference type="InterPro" id="IPR007964">
    <property type="entry name" value="MIC19/MIC25"/>
</dbReference>
<keyword evidence="5" id="KW-1015">Disulfide bond</keyword>
<evidence type="ECO:0000256" key="6">
    <source>
        <dbReference type="ARBA" id="ARBA00023288"/>
    </source>
</evidence>
<evidence type="ECO:0000256" key="3">
    <source>
        <dbReference type="ARBA" id="ARBA00023128"/>
    </source>
</evidence>
<feature type="compositionally biased region" description="Polar residues" evidence="8">
    <location>
        <begin position="39"/>
        <end position="49"/>
    </location>
</feature>
<dbReference type="Proteomes" id="UP000662637">
    <property type="component" value="Unassembled WGS sequence"/>
</dbReference>
<keyword evidence="1" id="KW-0519">Myristate</keyword>
<evidence type="ECO:0000256" key="1">
    <source>
        <dbReference type="ARBA" id="ARBA00022707"/>
    </source>
</evidence>